<dbReference type="EC" id="3.4.-.-" evidence="2"/>
<dbReference type="InterPro" id="IPR001539">
    <property type="entry name" value="Peptidase_U32"/>
</dbReference>
<dbReference type="PROSITE" id="PS01276">
    <property type="entry name" value="PEPTIDASE_U32"/>
    <property type="match status" value="1"/>
</dbReference>
<gene>
    <name evidence="2" type="primary">yhbU_2</name>
    <name evidence="2" type="ORF">ERS852473_00461</name>
</gene>
<reference evidence="2 3" key="1">
    <citation type="submission" date="2015-09" db="EMBL/GenBank/DDBJ databases">
        <authorList>
            <consortium name="Pathogen Informatics"/>
        </authorList>
    </citation>
    <scope>NUCLEOTIDE SEQUENCE [LARGE SCALE GENOMIC DNA]</scope>
    <source>
        <strain evidence="2 3">2789STDY5834858</strain>
    </source>
</reference>
<dbReference type="Pfam" id="PF01136">
    <property type="entry name" value="Peptidase_U32"/>
    <property type="match status" value="2"/>
</dbReference>
<dbReference type="GO" id="GO:0006508">
    <property type="term" value="P:proteolysis"/>
    <property type="evidence" value="ECO:0007669"/>
    <property type="project" value="UniProtKB-KW"/>
</dbReference>
<dbReference type="InterPro" id="IPR051454">
    <property type="entry name" value="RNA/ubiquinone_mod_enzymes"/>
</dbReference>
<dbReference type="PANTHER" id="PTHR30217:SF10">
    <property type="entry name" value="23S RRNA 5-HYDROXYCYTIDINE C2501 SYNTHASE"/>
    <property type="match status" value="1"/>
</dbReference>
<dbReference type="RefSeq" id="WP_055257340.1">
    <property type="nucleotide sequence ID" value="NZ_CABIXL010000001.1"/>
</dbReference>
<evidence type="ECO:0000259" key="1">
    <source>
        <dbReference type="Pfam" id="PF12392"/>
    </source>
</evidence>
<organism evidence="2 3">
    <name type="scientific">Sarcina ventriculi</name>
    <name type="common">Clostridium ventriculi</name>
    <dbReference type="NCBI Taxonomy" id="1267"/>
    <lineage>
        <taxon>Bacteria</taxon>
        <taxon>Bacillati</taxon>
        <taxon>Bacillota</taxon>
        <taxon>Clostridia</taxon>
        <taxon>Eubacteriales</taxon>
        <taxon>Clostridiaceae</taxon>
        <taxon>Sarcina</taxon>
    </lineage>
</organism>
<keyword evidence="3" id="KW-1185">Reference proteome</keyword>
<dbReference type="Pfam" id="PF12392">
    <property type="entry name" value="DUF3656"/>
    <property type="match status" value="1"/>
</dbReference>
<accession>A0ABM9UNU1</accession>
<protein>
    <submittedName>
        <fullName evidence="2">Uncharacterized protease yhbU</fullName>
        <ecNumber evidence="2">3.4.-.-</ecNumber>
    </submittedName>
</protein>
<evidence type="ECO:0000313" key="2">
    <source>
        <dbReference type="EMBL" id="CUN53505.1"/>
    </source>
</evidence>
<comment type="caution">
    <text evidence="2">The sequence shown here is derived from an EMBL/GenBank/DDBJ whole genome shotgun (WGS) entry which is preliminary data.</text>
</comment>
<keyword evidence="2" id="KW-0645">Protease</keyword>
<dbReference type="InterPro" id="IPR020988">
    <property type="entry name" value="Pept_U32_collagenase"/>
</dbReference>
<dbReference type="Proteomes" id="UP000095488">
    <property type="component" value="Unassembled WGS sequence"/>
</dbReference>
<evidence type="ECO:0000313" key="3">
    <source>
        <dbReference type="Proteomes" id="UP000095488"/>
    </source>
</evidence>
<sequence length="782" mass="88427">MEKIELLAPAGSMDSLIAAVAKGADAIYLGGSKFSARAYASNFDNEEMEKAVDYCHEYGITVYVTVNTLLKENELQEAIDYVGFLYKIGVDALIIQDTGLVNKIREEYPDFEIHASTQLSIHNGEGALFFRDNGFLRIVLSRELTLEEIRHISKDLNIETEIFVHGALCVSYSGQCLMSSLIGGRSGNRGRCAQSCRLPYTLIRESDGKEIKGYLLSPKDTCMIENVEDLIKAGTSSLKVEGRMKRPEYVAGVTESYREAIDNVYNKIDKSQEGNKKKLLRLFNREGFATAYLYKNTGHDMMAYRNPKNTGVFLGEVLKSGEILLSEDIALQDGVTNGNDGFTVNKIFLNGNEVKKAKKGSKVKVLPRKYKASDKLFKTLDSELLNQLKGAYENKFERKILLDGKCTFKVGYPIKLSVSYNGKVYEKQGDIVEPAVNKPILKEKVEDNLKKSGDIAYKINNITFLEFEDGFIRVSAINNLRRELLEEIRAFEVLKFKRNERRKEFSCIKDMDRDIPGLLVNINTYEQLRAVKEKKVEAVALDIFGKNKGALNKESLKELQDFNGRVYLKIPTIIKEEFEIICNLINENLENVEGIITANAGIINRFKDKTKIVGDYKLNIFNSNSLKFYNKHIAASCISVELNRKEINSMVKKYNEGTQFLIYGKIEAMVSEYCPIGSTFGGKNTLNACSNECTRSTFILKDRVGQNNTIKTDIFCRSHIFNTVAINLISEIEDIKSMGIENFRIDLIDESYEESLNVIDAIKNKKRLVGNYTKGHYRRGVE</sequence>
<dbReference type="GO" id="GO:0008233">
    <property type="term" value="F:peptidase activity"/>
    <property type="evidence" value="ECO:0007669"/>
    <property type="project" value="UniProtKB-KW"/>
</dbReference>
<dbReference type="EMBL" id="CYZR01000001">
    <property type="protein sequence ID" value="CUN53505.1"/>
    <property type="molecule type" value="Genomic_DNA"/>
</dbReference>
<name>A0ABM9UNU1_SARVE</name>
<dbReference type="PANTHER" id="PTHR30217">
    <property type="entry name" value="PEPTIDASE U32 FAMILY"/>
    <property type="match status" value="1"/>
</dbReference>
<proteinExistence type="predicted"/>
<keyword evidence="2" id="KW-0378">Hydrolase</keyword>
<feature type="domain" description="Peptidase U32 collagenase" evidence="1">
    <location>
        <begin position="376"/>
        <end position="489"/>
    </location>
</feature>